<dbReference type="Proteomes" id="UP001152836">
    <property type="component" value="Unassembled WGS sequence"/>
</dbReference>
<keyword evidence="7" id="KW-0297">G-protein coupled receptor</keyword>
<feature type="transmembrane region" description="Helical" evidence="12">
    <location>
        <begin position="70"/>
        <end position="94"/>
    </location>
</feature>
<dbReference type="SUPFAM" id="SSF81321">
    <property type="entry name" value="Family A G protein-coupled receptor-like"/>
    <property type="match status" value="1"/>
</dbReference>
<accession>A0AAV0AAU8</accession>
<dbReference type="GO" id="GO:0033038">
    <property type="term" value="F:bitter taste receptor activity"/>
    <property type="evidence" value="ECO:0007669"/>
    <property type="project" value="InterPro"/>
</dbReference>
<dbReference type="PANTHER" id="PTHR11394:SF50">
    <property type="entry name" value="TASTE RECEPTOR TYPE 2 MEMBER 114"/>
    <property type="match status" value="1"/>
</dbReference>
<keyword evidence="4" id="KW-0716">Sensory transduction</keyword>
<sequence>MLNAVEGVLLSIATSEAVLGVLGDRFFSLALFILISLAIFRFCLMWMLISETYIRIISPQFLSPINITEHISYLWLVISQLSVWFAASLSIFYFVKIVNFSHYVFLCLKRKINMVFLFLLACIVKGNKVPYINTPWQIHMKKSELILHYAFTNEGVFSFFMVMLIVCFLLIISLWRSSKRIINVIYLFIPESNLLFMFGLTSAFMYPCYYSFILILPNSWLKQVSVRILLHLKCSKKGKYTSAT</sequence>
<keyword evidence="5 12" id="KW-0812">Transmembrane</keyword>
<evidence type="ECO:0000256" key="9">
    <source>
        <dbReference type="ARBA" id="ARBA00023170"/>
    </source>
</evidence>
<keyword evidence="3" id="KW-0919">Taste</keyword>
<comment type="similarity">
    <text evidence="2 11">Belongs to the G-protein coupled receptor T2R family.</text>
</comment>
<keyword evidence="14" id="KW-1185">Reference proteome</keyword>
<evidence type="ECO:0000256" key="3">
    <source>
        <dbReference type="ARBA" id="ARBA00022480"/>
    </source>
</evidence>
<evidence type="ECO:0000313" key="14">
    <source>
        <dbReference type="Proteomes" id="UP001152836"/>
    </source>
</evidence>
<evidence type="ECO:0000256" key="1">
    <source>
        <dbReference type="ARBA" id="ARBA00004141"/>
    </source>
</evidence>
<dbReference type="Pfam" id="PF05296">
    <property type="entry name" value="TAS2R"/>
    <property type="match status" value="1"/>
</dbReference>
<evidence type="ECO:0000256" key="7">
    <source>
        <dbReference type="ARBA" id="ARBA00023040"/>
    </source>
</evidence>
<dbReference type="AlphaFoldDB" id="A0AAV0AAU8"/>
<evidence type="ECO:0000256" key="8">
    <source>
        <dbReference type="ARBA" id="ARBA00023136"/>
    </source>
</evidence>
<comment type="caution">
    <text evidence="13">The sequence shown here is derived from an EMBL/GenBank/DDBJ whole genome shotgun (WGS) entry which is preliminary data.</text>
</comment>
<proteinExistence type="inferred from homology"/>
<keyword evidence="9" id="KW-0675">Receptor</keyword>
<gene>
    <name evidence="13" type="primary">Tas2r114</name>
    <name evidence="13" type="ORF">PHOROB_LOCUS16928</name>
</gene>
<feature type="transmembrane region" description="Helical" evidence="12">
    <location>
        <begin position="145"/>
        <end position="175"/>
    </location>
</feature>
<evidence type="ECO:0000256" key="4">
    <source>
        <dbReference type="ARBA" id="ARBA00022606"/>
    </source>
</evidence>
<organism evidence="13 14">
    <name type="scientific">Phodopus roborovskii</name>
    <name type="common">Roborovski's desert hamster</name>
    <name type="synonym">Cricetulus roborovskii</name>
    <dbReference type="NCBI Taxonomy" id="109678"/>
    <lineage>
        <taxon>Eukaryota</taxon>
        <taxon>Metazoa</taxon>
        <taxon>Chordata</taxon>
        <taxon>Craniata</taxon>
        <taxon>Vertebrata</taxon>
        <taxon>Euteleostomi</taxon>
        <taxon>Mammalia</taxon>
        <taxon>Eutheria</taxon>
        <taxon>Euarchontoglires</taxon>
        <taxon>Glires</taxon>
        <taxon>Rodentia</taxon>
        <taxon>Myomorpha</taxon>
        <taxon>Muroidea</taxon>
        <taxon>Cricetidae</taxon>
        <taxon>Cricetinae</taxon>
        <taxon>Phodopus</taxon>
    </lineage>
</organism>
<feature type="transmembrane region" description="Helical" evidence="12">
    <location>
        <begin position="195"/>
        <end position="217"/>
    </location>
</feature>
<evidence type="ECO:0000256" key="6">
    <source>
        <dbReference type="ARBA" id="ARBA00022989"/>
    </source>
</evidence>
<dbReference type="GO" id="GO:0016020">
    <property type="term" value="C:membrane"/>
    <property type="evidence" value="ECO:0007669"/>
    <property type="project" value="UniProtKB-SubCell"/>
</dbReference>
<dbReference type="GO" id="GO:0004930">
    <property type="term" value="F:G protein-coupled receptor activity"/>
    <property type="evidence" value="ECO:0007669"/>
    <property type="project" value="UniProtKB-KW"/>
</dbReference>
<evidence type="ECO:0000256" key="11">
    <source>
        <dbReference type="RuleBase" id="RU004423"/>
    </source>
</evidence>
<dbReference type="InterPro" id="IPR007960">
    <property type="entry name" value="TAS2R"/>
</dbReference>
<evidence type="ECO:0000256" key="10">
    <source>
        <dbReference type="ARBA" id="ARBA00023224"/>
    </source>
</evidence>
<evidence type="ECO:0000256" key="12">
    <source>
        <dbReference type="SAM" id="Phobius"/>
    </source>
</evidence>
<comment type="subcellular location">
    <subcellularLocation>
        <location evidence="1">Membrane</location>
        <topology evidence="1">Multi-pass membrane protein</topology>
    </subcellularLocation>
</comment>
<dbReference type="PANTHER" id="PTHR11394">
    <property type="entry name" value="TASTE RECEPTOR TYPE 2"/>
    <property type="match status" value="1"/>
</dbReference>
<evidence type="ECO:0000256" key="5">
    <source>
        <dbReference type="ARBA" id="ARBA00022692"/>
    </source>
</evidence>
<feature type="transmembrane region" description="Helical" evidence="12">
    <location>
        <begin position="26"/>
        <end position="49"/>
    </location>
</feature>
<keyword evidence="10" id="KW-0807">Transducer</keyword>
<keyword evidence="8 12" id="KW-0472">Membrane</keyword>
<evidence type="ECO:0000313" key="13">
    <source>
        <dbReference type="EMBL" id="CAH7425633.1"/>
    </source>
</evidence>
<protein>
    <submittedName>
        <fullName evidence="13">Tas2r114 protein</fullName>
    </submittedName>
</protein>
<evidence type="ECO:0000256" key="2">
    <source>
        <dbReference type="ARBA" id="ARBA00007376"/>
    </source>
</evidence>
<dbReference type="EMBL" id="CALSGD010001622">
    <property type="protein sequence ID" value="CAH7425633.1"/>
    <property type="molecule type" value="Genomic_DNA"/>
</dbReference>
<keyword evidence="6 12" id="KW-1133">Transmembrane helix</keyword>
<name>A0AAV0AAU8_PHORO</name>
<reference evidence="13" key="1">
    <citation type="submission" date="2022-06" db="EMBL/GenBank/DDBJ databases">
        <authorList>
            <person name="Andreotti S."/>
            <person name="Wyler E."/>
        </authorList>
    </citation>
    <scope>NUCLEOTIDE SEQUENCE</scope>
</reference>